<keyword evidence="7" id="KW-0234">DNA repair</keyword>
<evidence type="ECO:0000256" key="7">
    <source>
        <dbReference type="ARBA" id="ARBA00023204"/>
    </source>
</evidence>
<dbReference type="Gene3D" id="2.40.50.140">
    <property type="entry name" value="Nucleic acid-binding proteins"/>
    <property type="match status" value="1"/>
</dbReference>
<dbReference type="GO" id="GO:0003910">
    <property type="term" value="F:DNA ligase (ATP) activity"/>
    <property type="evidence" value="ECO:0007669"/>
    <property type="project" value="InterPro"/>
</dbReference>
<accession>A0A6J5R9Z6</accession>
<evidence type="ECO:0000313" key="11">
    <source>
        <dbReference type="EMBL" id="CAB4191386.1"/>
    </source>
</evidence>
<dbReference type="EMBL" id="LR797445">
    <property type="protein sequence ID" value="CAB4217455.1"/>
    <property type="molecule type" value="Genomic_DNA"/>
</dbReference>
<dbReference type="SUPFAM" id="SSF56091">
    <property type="entry name" value="DNA ligase/mRNA capping enzyme, catalytic domain"/>
    <property type="match status" value="1"/>
</dbReference>
<dbReference type="Pfam" id="PF01068">
    <property type="entry name" value="DNA_ligase_A_M"/>
    <property type="match status" value="1"/>
</dbReference>
<dbReference type="InterPro" id="IPR012340">
    <property type="entry name" value="NA-bd_OB-fold"/>
</dbReference>
<dbReference type="InterPro" id="IPR029319">
    <property type="entry name" value="DNA_ligase_OB"/>
</dbReference>
<dbReference type="EMBL" id="LR796462">
    <property type="protein sequence ID" value="CAB4146253.1"/>
    <property type="molecule type" value="Genomic_DNA"/>
</dbReference>
<evidence type="ECO:0000259" key="9">
    <source>
        <dbReference type="Pfam" id="PF14743"/>
    </source>
</evidence>
<dbReference type="GO" id="GO:0006260">
    <property type="term" value="P:DNA replication"/>
    <property type="evidence" value="ECO:0007669"/>
    <property type="project" value="UniProtKB-KW"/>
</dbReference>
<dbReference type="Gene3D" id="3.30.470.30">
    <property type="entry name" value="DNA ligase/mRNA capping enzyme"/>
    <property type="match status" value="1"/>
</dbReference>
<evidence type="ECO:0000313" key="13">
    <source>
        <dbReference type="EMBL" id="CAB4217455.1"/>
    </source>
</evidence>
<dbReference type="EMBL" id="LR797173">
    <property type="protein sequence ID" value="CAB4191386.1"/>
    <property type="molecule type" value="Genomic_DNA"/>
</dbReference>
<dbReference type="InterPro" id="IPR012310">
    <property type="entry name" value="DNA_ligase_ATP-dep_cent"/>
</dbReference>
<feature type="domain" description="DNA ligase OB-like" evidence="9">
    <location>
        <begin position="202"/>
        <end position="273"/>
    </location>
</feature>
<organism evidence="11">
    <name type="scientific">uncultured Caudovirales phage</name>
    <dbReference type="NCBI Taxonomy" id="2100421"/>
    <lineage>
        <taxon>Viruses</taxon>
        <taxon>Duplodnaviria</taxon>
        <taxon>Heunggongvirae</taxon>
        <taxon>Uroviricota</taxon>
        <taxon>Caudoviricetes</taxon>
        <taxon>Peduoviridae</taxon>
        <taxon>Maltschvirus</taxon>
        <taxon>Maltschvirus maltsch</taxon>
    </lineage>
</organism>
<gene>
    <name evidence="11" type="ORF">UFOVP1225_30</name>
    <name evidence="12" type="ORF">UFOVP1319_20</name>
    <name evidence="13" type="ORF">UFOVP1591_30</name>
    <name evidence="10" type="ORF">UFOVP478_3</name>
</gene>
<sequence length="275" mass="31151">MKPMLARTFGPKYNKYPCYIQPKLNGVRALYHNGVFQSRDEKLWRSNVLHHLLNDLSTLCLGDTILDGELYVHGWPLQRINGAIAVNRITPSADTPSIEYHIFDVVDPTQSFSNRWLDVANTLENQFLLKCCIVPTAYVHSLQEVEQHFYHWIAQGYEGVMLRPDGPYEYGETEHGTQKRSQTLWKYKQWDEDTFICVGVTEGEGKADIGIGAFECAFRNADGVAVKFCVGSGLSDAQRIHYAANPPIGKRINVRYLCLTEAGVPFNPTFLDVMS</sequence>
<comment type="cofactor">
    <cofactor evidence="1">
        <name>a divalent metal cation</name>
        <dbReference type="ChEBI" id="CHEBI:60240"/>
    </cofactor>
</comment>
<keyword evidence="5" id="KW-0235">DNA replication</keyword>
<keyword evidence="4 11" id="KW-0436">Ligase</keyword>
<evidence type="ECO:0000256" key="3">
    <source>
        <dbReference type="ARBA" id="ARBA00013308"/>
    </source>
</evidence>
<comment type="similarity">
    <text evidence="2">Belongs to the ATP-dependent DNA ligase family.</text>
</comment>
<dbReference type="EMBL" id="LR797255">
    <property type="protein sequence ID" value="CAB4197537.1"/>
    <property type="molecule type" value="Genomic_DNA"/>
</dbReference>
<feature type="domain" description="ATP-dependent DNA ligase family profile" evidence="8">
    <location>
        <begin position="3"/>
        <end position="188"/>
    </location>
</feature>
<evidence type="ECO:0000256" key="6">
    <source>
        <dbReference type="ARBA" id="ARBA00022763"/>
    </source>
</evidence>
<evidence type="ECO:0000313" key="10">
    <source>
        <dbReference type="EMBL" id="CAB4146253.1"/>
    </source>
</evidence>
<dbReference type="Pfam" id="PF14743">
    <property type="entry name" value="DNA_ligase_OB_2"/>
    <property type="match status" value="1"/>
</dbReference>
<dbReference type="Gene3D" id="3.30.1490.70">
    <property type="match status" value="1"/>
</dbReference>
<dbReference type="PANTHER" id="PTHR47810:SF1">
    <property type="entry name" value="DNA LIGASE B"/>
    <property type="match status" value="1"/>
</dbReference>
<dbReference type="PANTHER" id="PTHR47810">
    <property type="entry name" value="DNA LIGASE"/>
    <property type="match status" value="1"/>
</dbReference>
<evidence type="ECO:0000313" key="12">
    <source>
        <dbReference type="EMBL" id="CAB4197537.1"/>
    </source>
</evidence>
<dbReference type="CDD" id="cd08041">
    <property type="entry name" value="OBF_kDNA_ligase_like"/>
    <property type="match status" value="1"/>
</dbReference>
<evidence type="ECO:0000256" key="2">
    <source>
        <dbReference type="ARBA" id="ARBA00007572"/>
    </source>
</evidence>
<reference evidence="11" key="1">
    <citation type="submission" date="2020-05" db="EMBL/GenBank/DDBJ databases">
        <authorList>
            <person name="Chiriac C."/>
            <person name="Salcher M."/>
            <person name="Ghai R."/>
            <person name="Kavagutti S V."/>
        </authorList>
    </citation>
    <scope>NUCLEOTIDE SEQUENCE</scope>
</reference>
<dbReference type="GO" id="GO:0005524">
    <property type="term" value="F:ATP binding"/>
    <property type="evidence" value="ECO:0007669"/>
    <property type="project" value="InterPro"/>
</dbReference>
<evidence type="ECO:0000256" key="5">
    <source>
        <dbReference type="ARBA" id="ARBA00022705"/>
    </source>
</evidence>
<evidence type="ECO:0000256" key="1">
    <source>
        <dbReference type="ARBA" id="ARBA00001968"/>
    </source>
</evidence>
<proteinExistence type="inferred from homology"/>
<evidence type="ECO:0000256" key="4">
    <source>
        <dbReference type="ARBA" id="ARBA00022598"/>
    </source>
</evidence>
<protein>
    <recommendedName>
        <fullName evidence="3">DNA ligase</fullName>
    </recommendedName>
</protein>
<keyword evidence="6" id="KW-0227">DNA damage</keyword>
<dbReference type="GO" id="GO:0006310">
    <property type="term" value="P:DNA recombination"/>
    <property type="evidence" value="ECO:0007669"/>
    <property type="project" value="InterPro"/>
</dbReference>
<dbReference type="GO" id="GO:0006281">
    <property type="term" value="P:DNA repair"/>
    <property type="evidence" value="ECO:0007669"/>
    <property type="project" value="UniProtKB-KW"/>
</dbReference>
<evidence type="ECO:0000259" key="8">
    <source>
        <dbReference type="Pfam" id="PF01068"/>
    </source>
</evidence>
<dbReference type="InterPro" id="IPR050326">
    <property type="entry name" value="NAD_dep_DNA_ligaseB"/>
</dbReference>
<dbReference type="SUPFAM" id="SSF50249">
    <property type="entry name" value="Nucleic acid-binding proteins"/>
    <property type="match status" value="1"/>
</dbReference>
<name>A0A6J5R9Z6_9CAUD</name>